<protein>
    <submittedName>
        <fullName evidence="2">Uncharacterized protein</fullName>
    </submittedName>
</protein>
<accession>A0A814C6R5</accession>
<name>A0A814C6R5_9BILA</name>
<keyword evidence="3" id="KW-1185">Reference proteome</keyword>
<evidence type="ECO:0000256" key="1">
    <source>
        <dbReference type="SAM" id="SignalP"/>
    </source>
</evidence>
<evidence type="ECO:0000313" key="3">
    <source>
        <dbReference type="Proteomes" id="UP000663879"/>
    </source>
</evidence>
<dbReference type="AlphaFoldDB" id="A0A814C6R5"/>
<comment type="caution">
    <text evidence="2">The sequence shown here is derived from an EMBL/GenBank/DDBJ whole genome shotgun (WGS) entry which is preliminary data.</text>
</comment>
<organism evidence="2 3">
    <name type="scientific">Brachionus calyciflorus</name>
    <dbReference type="NCBI Taxonomy" id="104777"/>
    <lineage>
        <taxon>Eukaryota</taxon>
        <taxon>Metazoa</taxon>
        <taxon>Spiralia</taxon>
        <taxon>Gnathifera</taxon>
        <taxon>Rotifera</taxon>
        <taxon>Eurotatoria</taxon>
        <taxon>Monogononta</taxon>
        <taxon>Pseudotrocha</taxon>
        <taxon>Ploima</taxon>
        <taxon>Brachionidae</taxon>
        <taxon>Brachionus</taxon>
    </lineage>
</organism>
<dbReference type="EMBL" id="CAJNOC010002485">
    <property type="protein sequence ID" value="CAF0936046.1"/>
    <property type="molecule type" value="Genomic_DNA"/>
</dbReference>
<gene>
    <name evidence="2" type="ORF">OXX778_LOCUS13167</name>
</gene>
<keyword evidence="1" id="KW-0732">Signal</keyword>
<reference evidence="2" key="1">
    <citation type="submission" date="2021-02" db="EMBL/GenBank/DDBJ databases">
        <authorList>
            <person name="Nowell W R."/>
        </authorList>
    </citation>
    <scope>NUCLEOTIDE SEQUENCE</scope>
    <source>
        <strain evidence="2">Ploen Becks lab</strain>
    </source>
</reference>
<sequence length="96" mass="10723">MMHKYIIGLVALSLCITFAYGAILSVGDTNDDIDEYDNDIFMSAGFGQPAILAVGKRSIDINEHTINKRFSLKRFFYRLFPSINFGRRKASGVIVG</sequence>
<feature type="chain" id="PRO_5032870749" evidence="1">
    <location>
        <begin position="22"/>
        <end position="96"/>
    </location>
</feature>
<feature type="signal peptide" evidence="1">
    <location>
        <begin position="1"/>
        <end position="21"/>
    </location>
</feature>
<dbReference type="Proteomes" id="UP000663879">
    <property type="component" value="Unassembled WGS sequence"/>
</dbReference>
<evidence type="ECO:0000313" key="2">
    <source>
        <dbReference type="EMBL" id="CAF0936046.1"/>
    </source>
</evidence>
<proteinExistence type="predicted"/>